<keyword evidence="4" id="KW-1185">Reference proteome</keyword>
<dbReference type="Proteomes" id="UP000663281">
    <property type="component" value="Chromosome"/>
</dbReference>
<dbReference type="InterPro" id="IPR001296">
    <property type="entry name" value="Glyco_trans_1"/>
</dbReference>
<evidence type="ECO:0000313" key="4">
    <source>
        <dbReference type="Proteomes" id="UP000663281"/>
    </source>
</evidence>
<dbReference type="GO" id="GO:0009103">
    <property type="term" value="P:lipopolysaccharide biosynthetic process"/>
    <property type="evidence" value="ECO:0007669"/>
    <property type="project" value="TreeGrafter"/>
</dbReference>
<keyword evidence="1" id="KW-0808">Transferase</keyword>
<proteinExistence type="predicted"/>
<evidence type="ECO:0000256" key="1">
    <source>
        <dbReference type="ARBA" id="ARBA00022679"/>
    </source>
</evidence>
<evidence type="ECO:0000313" key="3">
    <source>
        <dbReference type="EMBL" id="QSX28908.1"/>
    </source>
</evidence>
<dbReference type="Gene3D" id="3.40.50.2000">
    <property type="entry name" value="Glycogen Phosphorylase B"/>
    <property type="match status" value="2"/>
</dbReference>
<dbReference type="KEGG" id="scyp:JYB88_11630"/>
<protein>
    <submittedName>
        <fullName evidence="3">Glycosyltransferase family 4 protein</fullName>
    </submittedName>
</protein>
<dbReference type="SUPFAM" id="SSF53756">
    <property type="entry name" value="UDP-Glycosyltransferase/glycogen phosphorylase"/>
    <property type="match status" value="1"/>
</dbReference>
<gene>
    <name evidence="3" type="ORF">JYB88_11630</name>
</gene>
<feature type="domain" description="Glycosyl transferase family 1" evidence="2">
    <location>
        <begin position="191"/>
        <end position="331"/>
    </location>
</feature>
<dbReference type="PANTHER" id="PTHR46401">
    <property type="entry name" value="GLYCOSYLTRANSFERASE WBBK-RELATED"/>
    <property type="match status" value="1"/>
</dbReference>
<organism evidence="3 4">
    <name type="scientific">Shewanella cyperi</name>
    <dbReference type="NCBI Taxonomy" id="2814292"/>
    <lineage>
        <taxon>Bacteria</taxon>
        <taxon>Pseudomonadati</taxon>
        <taxon>Pseudomonadota</taxon>
        <taxon>Gammaproteobacteria</taxon>
        <taxon>Alteromonadales</taxon>
        <taxon>Shewanellaceae</taxon>
        <taxon>Shewanella</taxon>
    </lineage>
</organism>
<dbReference type="PANTHER" id="PTHR46401:SF2">
    <property type="entry name" value="GLYCOSYLTRANSFERASE WBBK-RELATED"/>
    <property type="match status" value="1"/>
</dbReference>
<name>A0A975AK77_9GAMM</name>
<dbReference type="EMBL" id="CP071504">
    <property type="protein sequence ID" value="QSX28908.1"/>
    <property type="molecule type" value="Genomic_DNA"/>
</dbReference>
<accession>A0A975AK77</accession>
<evidence type="ECO:0000259" key="2">
    <source>
        <dbReference type="Pfam" id="PF00534"/>
    </source>
</evidence>
<dbReference type="AlphaFoldDB" id="A0A975AK77"/>
<dbReference type="GO" id="GO:0016757">
    <property type="term" value="F:glycosyltransferase activity"/>
    <property type="evidence" value="ECO:0007669"/>
    <property type="project" value="InterPro"/>
</dbReference>
<dbReference type="CDD" id="cd03801">
    <property type="entry name" value="GT4_PimA-like"/>
    <property type="match status" value="1"/>
</dbReference>
<sequence length="366" mass="41844">MTDFFFVHLFNDFSGSPRVLRDAIDTLADEKDYRLHVFSSGADGFLSGANAFYHTVPYHPHKNKYIQLFRYLLAQMFLFCILSWHLIISRLAGKKSVVLVNTLLPFGGHLAAKFFAHRDIAYLHETHVRPKLLMTFLTNVVSFCADNTLFVSHYVMEELDLKHHCMSVLYNGLRRDFVDFPCDAAQKFTHRQVLFVGSLKKYKGIFSFVELALKLPDFTFNALLNTSHAEFTEFQQYIQQHGASNLHVHRNPANIGQFYSEAFIVVNLSDPKHWVETFGLTLLEGMSTGTPVIAPPYGGPLELVDNSVGRLIEPYALDDISRFIEELSKDFEGWQTLSKNCLVRAQDFSADNYKKALINVLNISQR</sequence>
<reference evidence="3 4" key="1">
    <citation type="submission" date="2021-03" db="EMBL/GenBank/DDBJ databases">
        <title>Novel species identification of genus Shewanella.</title>
        <authorList>
            <person name="Liu G."/>
            <person name="Zhang Q."/>
        </authorList>
    </citation>
    <scope>NUCLEOTIDE SEQUENCE [LARGE SCALE GENOMIC DNA]</scope>
    <source>
        <strain evidence="3 4">FJAT-53726</strain>
    </source>
</reference>
<dbReference type="Pfam" id="PF00534">
    <property type="entry name" value="Glycos_transf_1"/>
    <property type="match status" value="1"/>
</dbReference>
<dbReference type="RefSeq" id="WP_207324226.1">
    <property type="nucleotide sequence ID" value="NZ_CP071504.1"/>
</dbReference>